<evidence type="ECO:0000313" key="2">
    <source>
        <dbReference type="Proteomes" id="UP000597656"/>
    </source>
</evidence>
<dbReference type="Proteomes" id="UP000597656">
    <property type="component" value="Unassembled WGS sequence"/>
</dbReference>
<reference evidence="2" key="1">
    <citation type="journal article" date="2019" name="Int. J. Syst. Evol. Microbiol.">
        <title>The Global Catalogue of Microorganisms (GCM) 10K type strain sequencing project: providing services to taxonomists for standard genome sequencing and annotation.</title>
        <authorList>
            <consortium name="The Broad Institute Genomics Platform"/>
            <consortium name="The Broad Institute Genome Sequencing Center for Infectious Disease"/>
            <person name="Wu L."/>
            <person name="Ma J."/>
        </authorList>
    </citation>
    <scope>NUCLEOTIDE SEQUENCE [LARGE SCALE GENOMIC DNA]</scope>
    <source>
        <strain evidence="2">CGMCC 4.7319</strain>
    </source>
</reference>
<sequence>MCPVSVATCSPSVTRHNVIRLSFAAAATVVPSLVAATAPTAPRPVTSVRLFYTTEWQFQ</sequence>
<protein>
    <submittedName>
        <fullName evidence="1">Uncharacterized protein</fullName>
    </submittedName>
</protein>
<evidence type="ECO:0000313" key="1">
    <source>
        <dbReference type="EMBL" id="GGN18199.1"/>
    </source>
</evidence>
<name>A0ABQ2IRJ6_9PSEU</name>
<proteinExistence type="predicted"/>
<keyword evidence="2" id="KW-1185">Reference proteome</keyword>
<gene>
    <name evidence="1" type="ORF">GCM10011609_68980</name>
</gene>
<accession>A0ABQ2IRJ6</accession>
<organism evidence="1 2">
    <name type="scientific">Lentzea pudingi</name>
    <dbReference type="NCBI Taxonomy" id="1789439"/>
    <lineage>
        <taxon>Bacteria</taxon>
        <taxon>Bacillati</taxon>
        <taxon>Actinomycetota</taxon>
        <taxon>Actinomycetes</taxon>
        <taxon>Pseudonocardiales</taxon>
        <taxon>Pseudonocardiaceae</taxon>
        <taxon>Lentzea</taxon>
    </lineage>
</organism>
<dbReference type="EMBL" id="BMNC01000014">
    <property type="protein sequence ID" value="GGN18199.1"/>
    <property type="molecule type" value="Genomic_DNA"/>
</dbReference>
<comment type="caution">
    <text evidence="1">The sequence shown here is derived from an EMBL/GenBank/DDBJ whole genome shotgun (WGS) entry which is preliminary data.</text>
</comment>